<dbReference type="PROSITE" id="PS51733">
    <property type="entry name" value="BPL_LPL_CATALYTIC"/>
    <property type="match status" value="1"/>
</dbReference>
<evidence type="ECO:0000313" key="4">
    <source>
        <dbReference type="Proteomes" id="UP000249794"/>
    </source>
</evidence>
<dbReference type="Proteomes" id="UP000249794">
    <property type="component" value="Unassembled WGS sequence"/>
</dbReference>
<evidence type="ECO:0000313" key="3">
    <source>
        <dbReference type="EMBL" id="PZO50403.1"/>
    </source>
</evidence>
<dbReference type="CDD" id="cd16442">
    <property type="entry name" value="BPL"/>
    <property type="match status" value="1"/>
</dbReference>
<accession>A0A2W4WZ40</accession>
<dbReference type="GO" id="GO:0004077">
    <property type="term" value="F:biotin--[biotin carboxyl-carrier protein] ligase activity"/>
    <property type="evidence" value="ECO:0007669"/>
    <property type="project" value="InterPro"/>
</dbReference>
<dbReference type="PANTHER" id="PTHR12835:SF5">
    <property type="entry name" value="BIOTIN--PROTEIN LIGASE"/>
    <property type="match status" value="1"/>
</dbReference>
<gene>
    <name evidence="3" type="ORF">DCF15_15905</name>
</gene>
<dbReference type="EMBL" id="QBMP01000190">
    <property type="protein sequence ID" value="PZO50403.1"/>
    <property type="molecule type" value="Genomic_DNA"/>
</dbReference>
<dbReference type="Pfam" id="PF03099">
    <property type="entry name" value="BPL_LplA_LipB"/>
    <property type="match status" value="1"/>
</dbReference>
<sequence length="282" mass="30274">MASANLTGLTDDFTGNSDVQSCDVQSGYCLDANKVQTALLLNAAELGILPAFRQIQPRFDVHVFECLASTNTQLWRMIAAGAGAGTVLIAQRQSCGRGQRGRVWQSEPGGLYLSLALEPDWSVTNGAQLTYLSAWGIATAMNNLGLPIQIKWPNDLFFEGKKLGGILTETKLAGATGTDGIPGDSPHIKQAVIGVGINWHNPVPETGITLMKILERVPEGTAHHTVDCLEGLAAVALKGILQGVFFYQQVGRQVFMKRYHDLLTPASKIASLKELTDRNACG</sequence>
<dbReference type="Gene3D" id="3.30.930.10">
    <property type="entry name" value="Bira Bifunctional Protein, Domain 2"/>
    <property type="match status" value="1"/>
</dbReference>
<comment type="caution">
    <text evidence="3">The sequence shown here is derived from an EMBL/GenBank/DDBJ whole genome shotgun (WGS) entry which is preliminary data.</text>
</comment>
<protein>
    <submittedName>
        <fullName evidence="3">Biotin--[acetyl-CoA-carboxylase] ligase</fullName>
    </submittedName>
</protein>
<dbReference type="InterPro" id="IPR004143">
    <property type="entry name" value="BPL_LPL_catalytic"/>
</dbReference>
<dbReference type="SUPFAM" id="SSF55681">
    <property type="entry name" value="Class II aaRS and biotin synthetases"/>
    <property type="match status" value="1"/>
</dbReference>
<dbReference type="PANTHER" id="PTHR12835">
    <property type="entry name" value="BIOTIN PROTEIN LIGASE"/>
    <property type="match status" value="1"/>
</dbReference>
<evidence type="ECO:0000259" key="2">
    <source>
        <dbReference type="PROSITE" id="PS51733"/>
    </source>
</evidence>
<reference evidence="3 4" key="2">
    <citation type="submission" date="2018-06" db="EMBL/GenBank/DDBJ databases">
        <title>Metagenomic assembly of (sub)arctic Cyanobacteria and their associated microbiome from non-axenic cultures.</title>
        <authorList>
            <person name="Baurain D."/>
        </authorList>
    </citation>
    <scope>NUCLEOTIDE SEQUENCE [LARGE SCALE GENOMIC DNA]</scope>
    <source>
        <strain evidence="3">ULC027bin1</strain>
    </source>
</reference>
<keyword evidence="1 3" id="KW-0436">Ligase</keyword>
<organism evidence="3 4">
    <name type="scientific">Phormidesmis priestleyi</name>
    <dbReference type="NCBI Taxonomy" id="268141"/>
    <lineage>
        <taxon>Bacteria</taxon>
        <taxon>Bacillati</taxon>
        <taxon>Cyanobacteriota</taxon>
        <taxon>Cyanophyceae</taxon>
        <taxon>Leptolyngbyales</taxon>
        <taxon>Leptolyngbyaceae</taxon>
        <taxon>Phormidesmis</taxon>
    </lineage>
</organism>
<dbReference type="GO" id="GO:0005737">
    <property type="term" value="C:cytoplasm"/>
    <property type="evidence" value="ECO:0007669"/>
    <property type="project" value="TreeGrafter"/>
</dbReference>
<proteinExistence type="predicted"/>
<dbReference type="AlphaFoldDB" id="A0A2W4WZ40"/>
<dbReference type="InterPro" id="IPR045864">
    <property type="entry name" value="aa-tRNA-synth_II/BPL/LPL"/>
</dbReference>
<name>A0A2W4WZ40_9CYAN</name>
<feature type="domain" description="BPL/LPL catalytic" evidence="2">
    <location>
        <begin position="51"/>
        <end position="245"/>
    </location>
</feature>
<reference evidence="4" key="1">
    <citation type="submission" date="2018-04" db="EMBL/GenBank/DDBJ databases">
        <authorList>
            <person name="Cornet L."/>
        </authorList>
    </citation>
    <scope>NUCLEOTIDE SEQUENCE [LARGE SCALE GENOMIC DNA]</scope>
</reference>
<dbReference type="NCBIfam" id="TIGR00121">
    <property type="entry name" value="birA_ligase"/>
    <property type="match status" value="1"/>
</dbReference>
<evidence type="ECO:0000256" key="1">
    <source>
        <dbReference type="ARBA" id="ARBA00022598"/>
    </source>
</evidence>
<dbReference type="InterPro" id="IPR004408">
    <property type="entry name" value="Biotin_CoA_COase_ligase"/>
</dbReference>